<dbReference type="GO" id="GO:0006508">
    <property type="term" value="P:proteolysis"/>
    <property type="evidence" value="ECO:0007669"/>
    <property type="project" value="UniProtKB-KW"/>
</dbReference>
<proteinExistence type="inferred from homology"/>
<dbReference type="AlphaFoldDB" id="A0AA88IVC5"/>
<sequence>MRNNTIHEMRPLAYYAHSSMRQGNQIEVPIPYTIMGFDMPVFLTFDDIYEFINLQEISANCILVYIRYLEELCRINGQAEKFVFVSPTLISSIRTDTEDVGMREQVDLLVGFLRDAPKGRLYLVPHNRGRHWVLGVIDPWEDLVLYFDPLQEKKRDDFTNLMKM</sequence>
<reference evidence="5" key="1">
    <citation type="submission" date="2023-07" db="EMBL/GenBank/DDBJ databases">
        <title>draft genome sequence of fig (Ficus carica).</title>
        <authorList>
            <person name="Takahashi T."/>
            <person name="Nishimura K."/>
        </authorList>
    </citation>
    <scope>NUCLEOTIDE SEQUENCE</scope>
</reference>
<comment type="caution">
    <text evidence="5">The sequence shown here is derived from an EMBL/GenBank/DDBJ whole genome shotgun (WGS) entry which is preliminary data.</text>
</comment>
<dbReference type="Proteomes" id="UP001187192">
    <property type="component" value="Unassembled WGS sequence"/>
</dbReference>
<keyword evidence="6" id="KW-1185">Reference proteome</keyword>
<evidence type="ECO:0000313" key="5">
    <source>
        <dbReference type="EMBL" id="GMN58488.1"/>
    </source>
</evidence>
<keyword evidence="2" id="KW-0645">Protease</keyword>
<keyword evidence="3" id="KW-0378">Hydrolase</keyword>
<evidence type="ECO:0000256" key="2">
    <source>
        <dbReference type="ARBA" id="ARBA00022670"/>
    </source>
</evidence>
<evidence type="ECO:0000256" key="1">
    <source>
        <dbReference type="ARBA" id="ARBA00005234"/>
    </source>
</evidence>
<dbReference type="InterPro" id="IPR038765">
    <property type="entry name" value="Papain-like_cys_pep_sf"/>
</dbReference>
<dbReference type="Gene3D" id="3.40.395.10">
    <property type="entry name" value="Adenoviral Proteinase, Chain A"/>
    <property type="match status" value="1"/>
</dbReference>
<name>A0AA88IVC5_FICCA</name>
<dbReference type="GO" id="GO:0008234">
    <property type="term" value="F:cysteine-type peptidase activity"/>
    <property type="evidence" value="ECO:0007669"/>
    <property type="project" value="InterPro"/>
</dbReference>
<evidence type="ECO:0000313" key="6">
    <source>
        <dbReference type="Proteomes" id="UP001187192"/>
    </source>
</evidence>
<dbReference type="Pfam" id="PF02902">
    <property type="entry name" value="Peptidase_C48"/>
    <property type="match status" value="1"/>
</dbReference>
<organism evidence="5 6">
    <name type="scientific">Ficus carica</name>
    <name type="common">Common fig</name>
    <dbReference type="NCBI Taxonomy" id="3494"/>
    <lineage>
        <taxon>Eukaryota</taxon>
        <taxon>Viridiplantae</taxon>
        <taxon>Streptophyta</taxon>
        <taxon>Embryophyta</taxon>
        <taxon>Tracheophyta</taxon>
        <taxon>Spermatophyta</taxon>
        <taxon>Magnoliopsida</taxon>
        <taxon>eudicotyledons</taxon>
        <taxon>Gunneridae</taxon>
        <taxon>Pentapetalae</taxon>
        <taxon>rosids</taxon>
        <taxon>fabids</taxon>
        <taxon>Rosales</taxon>
        <taxon>Moraceae</taxon>
        <taxon>Ficeae</taxon>
        <taxon>Ficus</taxon>
    </lineage>
</organism>
<accession>A0AA88IVC5</accession>
<evidence type="ECO:0000259" key="4">
    <source>
        <dbReference type="Pfam" id="PF02902"/>
    </source>
</evidence>
<comment type="similarity">
    <text evidence="1">Belongs to the peptidase C48 family.</text>
</comment>
<gene>
    <name evidence="5" type="ORF">TIFTF001_027576</name>
</gene>
<evidence type="ECO:0000256" key="3">
    <source>
        <dbReference type="ARBA" id="ARBA00022801"/>
    </source>
</evidence>
<dbReference type="SUPFAM" id="SSF54001">
    <property type="entry name" value="Cysteine proteinases"/>
    <property type="match status" value="1"/>
</dbReference>
<protein>
    <recommendedName>
        <fullName evidence="4">Ubiquitin-like protease family profile domain-containing protein</fullName>
    </recommendedName>
</protein>
<feature type="domain" description="Ubiquitin-like protease family profile" evidence="4">
    <location>
        <begin position="57"/>
        <end position="156"/>
    </location>
</feature>
<dbReference type="InterPro" id="IPR003653">
    <property type="entry name" value="Peptidase_C48_C"/>
</dbReference>
<dbReference type="EMBL" id="BTGU01000078">
    <property type="protein sequence ID" value="GMN58488.1"/>
    <property type="molecule type" value="Genomic_DNA"/>
</dbReference>